<name>A0AAD9QD84_ACRCE</name>
<feature type="compositionally biased region" description="Basic and acidic residues" evidence="1">
    <location>
        <begin position="243"/>
        <end position="270"/>
    </location>
</feature>
<feature type="compositionally biased region" description="Basic and acidic residues" evidence="1">
    <location>
        <begin position="90"/>
        <end position="102"/>
    </location>
</feature>
<proteinExistence type="predicted"/>
<accession>A0AAD9QD84</accession>
<feature type="compositionally biased region" description="Basic and acidic residues" evidence="1">
    <location>
        <begin position="286"/>
        <end position="310"/>
    </location>
</feature>
<dbReference type="EMBL" id="JARQWQ010000041">
    <property type="protein sequence ID" value="KAK2559148.1"/>
    <property type="molecule type" value="Genomic_DNA"/>
</dbReference>
<feature type="compositionally biased region" description="Basic and acidic residues" evidence="1">
    <location>
        <begin position="199"/>
        <end position="226"/>
    </location>
</feature>
<feature type="region of interest" description="Disordered" evidence="1">
    <location>
        <begin position="1"/>
        <end position="332"/>
    </location>
</feature>
<keyword evidence="3" id="KW-1185">Reference proteome</keyword>
<reference evidence="2" key="2">
    <citation type="journal article" date="2023" name="Science">
        <title>Genomic signatures of disease resistance in endangered staghorn corals.</title>
        <authorList>
            <person name="Vollmer S.V."/>
            <person name="Selwyn J.D."/>
            <person name="Despard B.A."/>
            <person name="Roesel C.L."/>
        </authorList>
    </citation>
    <scope>NUCLEOTIDE SEQUENCE</scope>
    <source>
        <strain evidence="2">K2</strain>
    </source>
</reference>
<sequence length="332" mass="38134">MTAAKYEQNKEDDNALFESLFTEDQDTGFDDDRSPKQTSDLTALEEILDTEDLPREKVEKLSKVRHQGNLKEALYKDEARDESNALSKDVLADYERRPKEDESSNGEFAGIQINNDEATHKEQGHRRQDERRTSADYEERPKEDQSSRKEFAGISITHDEATRKEQNHPKDERRTSAAYEERPKEDEKSHKGFAGMRIGNDEPKRSHPKDERRKSADYEKRPKEDENSFGWEFAGIQINNDEATPKEQGHRRQYERKASADYEERPKEDESSNGEFAGIPINNDEATLKEQGHRRQDERRTSAETLEKFVGDSSVSDLFEAPSGSGAETVDG</sequence>
<gene>
    <name evidence="2" type="ORF">P5673_018274</name>
</gene>
<evidence type="ECO:0000313" key="2">
    <source>
        <dbReference type="EMBL" id="KAK2559148.1"/>
    </source>
</evidence>
<feature type="compositionally biased region" description="Basic and acidic residues" evidence="1">
    <location>
        <begin position="117"/>
        <end position="190"/>
    </location>
</feature>
<comment type="caution">
    <text evidence="2">The sequence shown here is derived from an EMBL/GenBank/DDBJ whole genome shotgun (WGS) entry which is preliminary data.</text>
</comment>
<evidence type="ECO:0000256" key="1">
    <source>
        <dbReference type="SAM" id="MobiDB-lite"/>
    </source>
</evidence>
<feature type="compositionally biased region" description="Basic and acidic residues" evidence="1">
    <location>
        <begin position="52"/>
        <end position="62"/>
    </location>
</feature>
<protein>
    <submittedName>
        <fullName evidence="2">Uncharacterized protein</fullName>
    </submittedName>
</protein>
<feature type="compositionally biased region" description="Basic and acidic residues" evidence="1">
    <location>
        <begin position="73"/>
        <end position="83"/>
    </location>
</feature>
<dbReference type="AlphaFoldDB" id="A0AAD9QD84"/>
<reference evidence="2" key="1">
    <citation type="journal article" date="2023" name="G3 (Bethesda)">
        <title>Whole genome assembly and annotation of the endangered Caribbean coral Acropora cervicornis.</title>
        <authorList>
            <person name="Selwyn J.D."/>
            <person name="Vollmer S.V."/>
        </authorList>
    </citation>
    <scope>NUCLEOTIDE SEQUENCE</scope>
    <source>
        <strain evidence="2">K2</strain>
    </source>
</reference>
<organism evidence="2 3">
    <name type="scientific">Acropora cervicornis</name>
    <name type="common">Staghorn coral</name>
    <dbReference type="NCBI Taxonomy" id="6130"/>
    <lineage>
        <taxon>Eukaryota</taxon>
        <taxon>Metazoa</taxon>
        <taxon>Cnidaria</taxon>
        <taxon>Anthozoa</taxon>
        <taxon>Hexacorallia</taxon>
        <taxon>Scleractinia</taxon>
        <taxon>Astrocoeniina</taxon>
        <taxon>Acroporidae</taxon>
        <taxon>Acropora</taxon>
    </lineage>
</organism>
<dbReference type="Proteomes" id="UP001249851">
    <property type="component" value="Unassembled WGS sequence"/>
</dbReference>
<evidence type="ECO:0000313" key="3">
    <source>
        <dbReference type="Proteomes" id="UP001249851"/>
    </source>
</evidence>